<dbReference type="Proteomes" id="UP000326532">
    <property type="component" value="Unassembled WGS sequence"/>
</dbReference>
<dbReference type="InterPro" id="IPR026992">
    <property type="entry name" value="DIOX_N"/>
</dbReference>
<name>A0A5N6DL10_ASPPA</name>
<sequence length="176" mass="19309">MPIPNPGPNELLIRVVAGGTNPKDWKFPECLMLQNHSHISQNLGNARIKITAELIEAADCAGFFTLIDHGISKEEIEAQFSVSKAFFDLPRSTKARLQTILGTKSNVPFFITTQEVKQAVRLGYKGFALTVNAVRAGKRERDLRVSMSQRSPKGTNPDDDDEEADGFAGEPSVGRP</sequence>
<evidence type="ECO:0000256" key="1">
    <source>
        <dbReference type="SAM" id="MobiDB-lite"/>
    </source>
</evidence>
<proteinExistence type="predicted"/>
<dbReference type="SUPFAM" id="SSF51197">
    <property type="entry name" value="Clavaminate synthase-like"/>
    <property type="match status" value="1"/>
</dbReference>
<feature type="domain" description="Non-haem dioxygenase N-terminal" evidence="2">
    <location>
        <begin position="46"/>
        <end position="98"/>
    </location>
</feature>
<organism evidence="3 4">
    <name type="scientific">Aspergillus parasiticus</name>
    <dbReference type="NCBI Taxonomy" id="5067"/>
    <lineage>
        <taxon>Eukaryota</taxon>
        <taxon>Fungi</taxon>
        <taxon>Dikarya</taxon>
        <taxon>Ascomycota</taxon>
        <taxon>Pezizomycotina</taxon>
        <taxon>Eurotiomycetes</taxon>
        <taxon>Eurotiomycetidae</taxon>
        <taxon>Eurotiales</taxon>
        <taxon>Aspergillaceae</taxon>
        <taxon>Aspergillus</taxon>
        <taxon>Aspergillus subgen. Circumdati</taxon>
    </lineage>
</organism>
<dbReference type="Gene3D" id="3.90.180.10">
    <property type="entry name" value="Medium-chain alcohol dehydrogenases, catalytic domain"/>
    <property type="match status" value="1"/>
</dbReference>
<gene>
    <name evidence="3" type="ORF">BDV34DRAFT_226063</name>
</gene>
<keyword evidence="4" id="KW-1185">Reference proteome</keyword>
<reference evidence="3 4" key="1">
    <citation type="submission" date="2019-04" db="EMBL/GenBank/DDBJ databases">
        <title>Fungal friends and foes A comparative genomics study of 23 Aspergillus species from section Flavi.</title>
        <authorList>
            <consortium name="DOE Joint Genome Institute"/>
            <person name="Kjaerbolling I."/>
            <person name="Vesth T.C."/>
            <person name="Frisvad J.C."/>
            <person name="Nybo J.L."/>
            <person name="Theobald S."/>
            <person name="Kildgaard S."/>
            <person name="Petersen T.I."/>
            <person name="Kuo A."/>
            <person name="Sato A."/>
            <person name="Lyhne E.K."/>
            <person name="Kogle M.E."/>
            <person name="Wiebenga A."/>
            <person name="Kun R.S."/>
            <person name="Lubbers R.J."/>
            <person name="Makela M.R."/>
            <person name="Barry K."/>
            <person name="Chovatia M."/>
            <person name="Clum A."/>
            <person name="Daum C."/>
            <person name="Haridas S."/>
            <person name="He G."/>
            <person name="LaButti K."/>
            <person name="Lipzen A."/>
            <person name="Mondo S."/>
            <person name="Pangilinan J."/>
            <person name="Riley R."/>
            <person name="Salamov A."/>
            <person name="Simmons B.A."/>
            <person name="Magnuson J.K."/>
            <person name="Henrissat B."/>
            <person name="Mortensen U.H."/>
            <person name="Larsen T.O."/>
            <person name="De vries R.P."/>
            <person name="Grigoriev I.V."/>
            <person name="Machida M."/>
            <person name="Baker S.E."/>
            <person name="Andersen M.R."/>
        </authorList>
    </citation>
    <scope>NUCLEOTIDE SEQUENCE [LARGE SCALE GENOMIC DNA]</scope>
    <source>
        <strain evidence="3 4">CBS 117618</strain>
    </source>
</reference>
<dbReference type="EMBL" id="ML734976">
    <property type="protein sequence ID" value="KAB8204820.1"/>
    <property type="molecule type" value="Genomic_DNA"/>
</dbReference>
<accession>A0A5N6DL10</accession>
<dbReference type="SUPFAM" id="SSF50129">
    <property type="entry name" value="GroES-like"/>
    <property type="match status" value="1"/>
</dbReference>
<dbReference type="VEuPathDB" id="FungiDB:BDV34DRAFT_226063"/>
<feature type="region of interest" description="Disordered" evidence="1">
    <location>
        <begin position="141"/>
        <end position="176"/>
    </location>
</feature>
<dbReference type="Pfam" id="PF14226">
    <property type="entry name" value="DIOX_N"/>
    <property type="match status" value="1"/>
</dbReference>
<dbReference type="InterPro" id="IPR011032">
    <property type="entry name" value="GroES-like_sf"/>
</dbReference>
<dbReference type="InterPro" id="IPR027443">
    <property type="entry name" value="IPNS-like_sf"/>
</dbReference>
<evidence type="ECO:0000313" key="3">
    <source>
        <dbReference type="EMBL" id="KAB8204820.1"/>
    </source>
</evidence>
<protein>
    <recommendedName>
        <fullName evidence="2">Non-haem dioxygenase N-terminal domain-containing protein</fullName>
    </recommendedName>
</protein>
<evidence type="ECO:0000259" key="2">
    <source>
        <dbReference type="Pfam" id="PF14226"/>
    </source>
</evidence>
<dbReference type="AlphaFoldDB" id="A0A5N6DL10"/>
<evidence type="ECO:0000313" key="4">
    <source>
        <dbReference type="Proteomes" id="UP000326532"/>
    </source>
</evidence>
<dbReference type="Gene3D" id="2.60.120.330">
    <property type="entry name" value="B-lactam Antibiotic, Isopenicillin N Synthase, Chain"/>
    <property type="match status" value="1"/>
</dbReference>